<evidence type="ECO:0000256" key="4">
    <source>
        <dbReference type="ARBA" id="ARBA00022622"/>
    </source>
</evidence>
<dbReference type="PANTHER" id="PTHR32077:SF3">
    <property type="entry name" value="FASCICLIN-LIKE ARABINOGALACTAN PROTEIN 7"/>
    <property type="match status" value="1"/>
</dbReference>
<keyword evidence="3" id="KW-1003">Cell membrane</keyword>
<dbReference type="GO" id="GO:0098552">
    <property type="term" value="C:side of membrane"/>
    <property type="evidence" value="ECO:0007669"/>
    <property type="project" value="UniProtKB-KW"/>
</dbReference>
<reference evidence="11 12" key="1">
    <citation type="submission" date="2024-06" db="EMBL/GenBank/DDBJ databases">
        <title>A chromosome level genome sequence of Diviner's sage (Salvia divinorum).</title>
        <authorList>
            <person name="Ford S.A."/>
            <person name="Ro D.-K."/>
            <person name="Ness R.W."/>
            <person name="Phillips M.A."/>
        </authorList>
    </citation>
    <scope>NUCLEOTIDE SEQUENCE [LARGE SCALE GENOMIC DNA]</scope>
    <source>
        <strain evidence="11">SAF-2024a</strain>
        <tissue evidence="11">Leaf</tissue>
    </source>
</reference>
<keyword evidence="12" id="KW-1185">Reference proteome</keyword>
<name>A0ABD1IFQ3_SALDI</name>
<evidence type="ECO:0000256" key="2">
    <source>
        <dbReference type="ARBA" id="ARBA00007843"/>
    </source>
</evidence>
<keyword evidence="6" id="KW-0472">Membrane</keyword>
<dbReference type="PANTHER" id="PTHR32077">
    <property type="entry name" value="FASCICLIN-LIKE ARABINOGALACTAN PROTEIN"/>
    <property type="match status" value="1"/>
</dbReference>
<keyword evidence="4" id="KW-0449">Lipoprotein</keyword>
<evidence type="ECO:0000256" key="9">
    <source>
        <dbReference type="SAM" id="SignalP"/>
    </source>
</evidence>
<dbReference type="SMART" id="SM00554">
    <property type="entry name" value="FAS1"/>
    <property type="match status" value="1"/>
</dbReference>
<dbReference type="Pfam" id="PF02469">
    <property type="entry name" value="Fasciclin"/>
    <property type="match status" value="1"/>
</dbReference>
<evidence type="ECO:0000256" key="8">
    <source>
        <dbReference type="SAM" id="MobiDB-lite"/>
    </source>
</evidence>
<feature type="chain" id="PRO_5044857960" evidence="9">
    <location>
        <begin position="25"/>
        <end position="266"/>
    </location>
</feature>
<feature type="compositionally biased region" description="Pro residues" evidence="8">
    <location>
        <begin position="199"/>
        <end position="208"/>
    </location>
</feature>
<evidence type="ECO:0000256" key="7">
    <source>
        <dbReference type="ARBA" id="ARBA00024686"/>
    </source>
</evidence>
<evidence type="ECO:0000313" key="12">
    <source>
        <dbReference type="Proteomes" id="UP001567538"/>
    </source>
</evidence>
<dbReference type="InterPro" id="IPR000782">
    <property type="entry name" value="FAS1_domain"/>
</dbReference>
<proteinExistence type="inferred from homology"/>
<comment type="function">
    <text evidence="7">May be a cell surface adhesion protein.</text>
</comment>
<dbReference type="PROSITE" id="PS50213">
    <property type="entry name" value="FAS1"/>
    <property type="match status" value="1"/>
</dbReference>
<feature type="signal peptide" evidence="9">
    <location>
        <begin position="1"/>
        <end position="24"/>
    </location>
</feature>
<evidence type="ECO:0000256" key="3">
    <source>
        <dbReference type="ARBA" id="ARBA00022475"/>
    </source>
</evidence>
<keyword evidence="4" id="KW-0336">GPI-anchor</keyword>
<comment type="caution">
    <text evidence="11">The sequence shown here is derived from an EMBL/GenBank/DDBJ whole genome shotgun (WGS) entry which is preliminary data.</text>
</comment>
<organism evidence="11 12">
    <name type="scientific">Salvia divinorum</name>
    <name type="common">Maria pastora</name>
    <name type="synonym">Diviner's sage</name>
    <dbReference type="NCBI Taxonomy" id="28513"/>
    <lineage>
        <taxon>Eukaryota</taxon>
        <taxon>Viridiplantae</taxon>
        <taxon>Streptophyta</taxon>
        <taxon>Embryophyta</taxon>
        <taxon>Tracheophyta</taxon>
        <taxon>Spermatophyta</taxon>
        <taxon>Magnoliopsida</taxon>
        <taxon>eudicotyledons</taxon>
        <taxon>Gunneridae</taxon>
        <taxon>Pentapetalae</taxon>
        <taxon>asterids</taxon>
        <taxon>lamiids</taxon>
        <taxon>Lamiales</taxon>
        <taxon>Lamiaceae</taxon>
        <taxon>Nepetoideae</taxon>
        <taxon>Mentheae</taxon>
        <taxon>Salviinae</taxon>
        <taxon>Salvia</taxon>
        <taxon>Salvia subgen. Calosphace</taxon>
    </lineage>
</organism>
<comment type="similarity">
    <text evidence="2">Belongs to the fasciclin-like AGP family.</text>
</comment>
<sequence length="266" mass="27788">MLKSIRVNIVACLLLLCFAASANELKTSAAPVTPSPAPAPATDYVNLAELLSVAGPFHIFLKYLESTKLIDTFQDQANKTEEGITLFVPKDEAFSSIRKPASLSNLTQDQLKSVLSFHAIPHYYSLSDFRNLSLGNPIPTFAGGPNFGLNFTDNAGTIRIDSGWTSTKVISAVHAADPVAIYETDKVLLPEAIFGTDIPPLPPAPSPAPAAEAPAADTPSAAADKGSSSSSSSSHSKSAATSSRKNTVVGHLVTAIVGVLLVLLCS</sequence>
<dbReference type="Proteomes" id="UP001567538">
    <property type="component" value="Unassembled WGS sequence"/>
</dbReference>
<dbReference type="SUPFAM" id="SSF82153">
    <property type="entry name" value="FAS1 domain"/>
    <property type="match status" value="1"/>
</dbReference>
<keyword evidence="5 9" id="KW-0732">Signal</keyword>
<evidence type="ECO:0000256" key="1">
    <source>
        <dbReference type="ARBA" id="ARBA00004609"/>
    </source>
</evidence>
<accession>A0ABD1IFQ3</accession>
<evidence type="ECO:0000256" key="6">
    <source>
        <dbReference type="ARBA" id="ARBA00023136"/>
    </source>
</evidence>
<gene>
    <name evidence="11" type="ORF">AAHA92_03014</name>
</gene>
<dbReference type="EMBL" id="JBEAFC010000002">
    <property type="protein sequence ID" value="KAL1567546.1"/>
    <property type="molecule type" value="Genomic_DNA"/>
</dbReference>
<keyword evidence="4" id="KW-0325">Glycoprotein</keyword>
<dbReference type="InterPro" id="IPR045003">
    <property type="entry name" value="FLA_A"/>
</dbReference>
<feature type="domain" description="FAS1" evidence="10">
    <location>
        <begin position="44"/>
        <end position="188"/>
    </location>
</feature>
<dbReference type="Gene3D" id="2.30.180.10">
    <property type="entry name" value="FAS1 domain"/>
    <property type="match status" value="1"/>
</dbReference>
<evidence type="ECO:0000313" key="11">
    <source>
        <dbReference type="EMBL" id="KAL1567546.1"/>
    </source>
</evidence>
<dbReference type="FunFam" id="2.30.180.10:FF:000012">
    <property type="entry name" value="Fasciclin-like arabinogalactan protein 7"/>
    <property type="match status" value="1"/>
</dbReference>
<dbReference type="AlphaFoldDB" id="A0ABD1IFQ3"/>
<feature type="region of interest" description="Disordered" evidence="8">
    <location>
        <begin position="199"/>
        <end position="243"/>
    </location>
</feature>
<dbReference type="InterPro" id="IPR036378">
    <property type="entry name" value="FAS1_dom_sf"/>
</dbReference>
<evidence type="ECO:0000259" key="10">
    <source>
        <dbReference type="PROSITE" id="PS50213"/>
    </source>
</evidence>
<protein>
    <submittedName>
        <fullName evidence="11">Fasciclin-like arabinogalactan protein 7</fullName>
    </submittedName>
</protein>
<feature type="compositionally biased region" description="Low complexity" evidence="8">
    <location>
        <begin position="209"/>
        <end position="243"/>
    </location>
</feature>
<dbReference type="GO" id="GO:0005886">
    <property type="term" value="C:plasma membrane"/>
    <property type="evidence" value="ECO:0007669"/>
    <property type="project" value="UniProtKB-SubCell"/>
</dbReference>
<comment type="subcellular location">
    <subcellularLocation>
        <location evidence="1">Cell membrane</location>
        <topology evidence="1">Lipid-anchor</topology>
        <topology evidence="1">GPI-anchor</topology>
    </subcellularLocation>
</comment>
<evidence type="ECO:0000256" key="5">
    <source>
        <dbReference type="ARBA" id="ARBA00022729"/>
    </source>
</evidence>